<dbReference type="InterPro" id="IPR005624">
    <property type="entry name" value="PduO/GlcC-like"/>
</dbReference>
<dbReference type="Proteomes" id="UP000559404">
    <property type="component" value="Unassembled WGS sequence"/>
</dbReference>
<dbReference type="EMBL" id="JACEON010000021">
    <property type="protein sequence ID" value="MBA4613590.1"/>
    <property type="molecule type" value="Genomic_DNA"/>
</dbReference>
<protein>
    <submittedName>
        <fullName evidence="1">Heme-binding protein</fullName>
    </submittedName>
</protein>
<dbReference type="PANTHER" id="PTHR34309:SF1">
    <property type="entry name" value="PROTEIN GLCG"/>
    <property type="match status" value="1"/>
</dbReference>
<evidence type="ECO:0000313" key="2">
    <source>
        <dbReference type="Proteomes" id="UP000559404"/>
    </source>
</evidence>
<proteinExistence type="predicted"/>
<dbReference type="SUPFAM" id="SSF143744">
    <property type="entry name" value="GlcG-like"/>
    <property type="match status" value="1"/>
</dbReference>
<dbReference type="Gene3D" id="3.30.450.150">
    <property type="entry name" value="Haem-degrading domain"/>
    <property type="match status" value="1"/>
</dbReference>
<dbReference type="Pfam" id="PF03928">
    <property type="entry name" value="HbpS-like"/>
    <property type="match status" value="1"/>
</dbReference>
<comment type="caution">
    <text evidence="1">The sequence shown here is derived from an EMBL/GenBank/DDBJ whole genome shotgun (WGS) entry which is preliminary data.</text>
</comment>
<reference evidence="1 2" key="2">
    <citation type="submission" date="2020-08" db="EMBL/GenBank/DDBJ databases">
        <title>Stappia taiwanensis sp. nov., isolated from a coastal thermal spring.</title>
        <authorList>
            <person name="Kampfer P."/>
        </authorList>
    </citation>
    <scope>NUCLEOTIDE SEQUENCE [LARGE SCALE GENOMIC DNA]</scope>
    <source>
        <strain evidence="1 2">DSM 23284</strain>
    </source>
</reference>
<dbReference type="InterPro" id="IPR052517">
    <property type="entry name" value="GlcG_carb_metab_protein"/>
</dbReference>
<keyword evidence="2" id="KW-1185">Reference proteome</keyword>
<dbReference type="AlphaFoldDB" id="A0A838Y400"/>
<dbReference type="RefSeq" id="WP_181761789.1">
    <property type="nucleotide sequence ID" value="NZ_BMCR01000005.1"/>
</dbReference>
<dbReference type="InterPro" id="IPR038084">
    <property type="entry name" value="PduO/GlcC-like_sf"/>
</dbReference>
<name>A0A838Y400_9HYPH</name>
<reference evidence="1 2" key="1">
    <citation type="submission" date="2020-07" db="EMBL/GenBank/DDBJ databases">
        <authorList>
            <person name="Li M."/>
        </authorList>
    </citation>
    <scope>NUCLEOTIDE SEQUENCE [LARGE SCALE GENOMIC DNA]</scope>
    <source>
        <strain evidence="1 2">DSM 23284</strain>
    </source>
</reference>
<gene>
    <name evidence="1" type="ORF">H1W37_18180</name>
</gene>
<organism evidence="1 2">
    <name type="scientific">Stappia taiwanensis</name>
    <dbReference type="NCBI Taxonomy" id="992267"/>
    <lineage>
        <taxon>Bacteria</taxon>
        <taxon>Pseudomonadati</taxon>
        <taxon>Pseudomonadota</taxon>
        <taxon>Alphaproteobacteria</taxon>
        <taxon>Hyphomicrobiales</taxon>
        <taxon>Stappiaceae</taxon>
        <taxon>Stappia</taxon>
    </lineage>
</organism>
<sequence length="131" mass="13233">MQQNIIRTVIDTARARAAKAGFAVNIAVVDASAQLAGFERMEGAVLGAIDVSQKKARTAALFQTDSIALGAEARPSGAIYTIENSNGGLISFGGGVVLRDAEGAFLGAVGVAGATVEDDEDIAQAAAAVLR</sequence>
<accession>A0A838Y400</accession>
<evidence type="ECO:0000313" key="1">
    <source>
        <dbReference type="EMBL" id="MBA4613590.1"/>
    </source>
</evidence>
<dbReference type="PANTHER" id="PTHR34309">
    <property type="entry name" value="SLR1406 PROTEIN"/>
    <property type="match status" value="1"/>
</dbReference>